<comment type="caution">
    <text evidence="1">The sequence shown here is derived from an EMBL/GenBank/DDBJ whole genome shotgun (WGS) entry which is preliminary data.</text>
</comment>
<dbReference type="Proteomes" id="UP001152519">
    <property type="component" value="Unassembled WGS sequence"/>
</dbReference>
<dbReference type="AlphaFoldDB" id="A0A9W4DKT5"/>
<evidence type="ECO:0000313" key="1">
    <source>
        <dbReference type="EMBL" id="CAG6391810.1"/>
    </source>
</evidence>
<evidence type="ECO:0000313" key="2">
    <source>
        <dbReference type="Proteomes" id="UP001152519"/>
    </source>
</evidence>
<protein>
    <submittedName>
        <fullName evidence="1">Uncharacterized protein</fullName>
    </submittedName>
</protein>
<gene>
    <name evidence="1" type="ORF">SCOCK_140008</name>
</gene>
<accession>A0A9W4DKT5</accession>
<sequence length="113" mass="12347">MTAETVVSHVSVWCHFNTQTYSGMPEWHMRWAHGCPFRGPRKDRLATLSSQKPQGKGSSGAGVFSAPLASFCHQCEYSCADLVLPMLQMSAIMTTRQGGAQASDLGGRARLTW</sequence>
<keyword evidence="2" id="KW-1185">Reference proteome</keyword>
<name>A0A9W4DKT5_9ACTN</name>
<proteinExistence type="predicted"/>
<reference evidence="1" key="1">
    <citation type="submission" date="2021-05" db="EMBL/GenBank/DDBJ databases">
        <authorList>
            <person name="Arsene-Ploetze F."/>
        </authorList>
    </citation>
    <scope>NUCLEOTIDE SEQUENCE</scope>
    <source>
        <strain evidence="1">DSM 42138</strain>
    </source>
</reference>
<organism evidence="1 2">
    <name type="scientific">Actinacidiphila cocklensis</name>
    <dbReference type="NCBI Taxonomy" id="887465"/>
    <lineage>
        <taxon>Bacteria</taxon>
        <taxon>Bacillati</taxon>
        <taxon>Actinomycetota</taxon>
        <taxon>Actinomycetes</taxon>
        <taxon>Kitasatosporales</taxon>
        <taxon>Streptomycetaceae</taxon>
        <taxon>Actinacidiphila</taxon>
    </lineage>
</organism>
<dbReference type="EMBL" id="CAJSLV010000042">
    <property type="protein sequence ID" value="CAG6391810.1"/>
    <property type="molecule type" value="Genomic_DNA"/>
</dbReference>